<comment type="caution">
    <text evidence="2">The sequence shown here is derived from an EMBL/GenBank/DDBJ whole genome shotgun (WGS) entry which is preliminary data.</text>
</comment>
<reference evidence="2" key="1">
    <citation type="submission" date="2021-02" db="EMBL/GenBank/DDBJ databases">
        <authorList>
            <person name="Palmer J.M."/>
        </authorList>
    </citation>
    <scope>NUCLEOTIDE SEQUENCE</scope>
    <source>
        <strain evidence="2">SCRP734</strain>
    </source>
</reference>
<evidence type="ECO:0000313" key="3">
    <source>
        <dbReference type="Proteomes" id="UP000694044"/>
    </source>
</evidence>
<dbReference type="EMBL" id="JAGDFM010000235">
    <property type="protein sequence ID" value="KAG7381695.1"/>
    <property type="molecule type" value="Genomic_DNA"/>
</dbReference>
<feature type="compositionally biased region" description="Low complexity" evidence="1">
    <location>
        <begin position="398"/>
        <end position="411"/>
    </location>
</feature>
<feature type="compositionally biased region" description="Low complexity" evidence="1">
    <location>
        <begin position="213"/>
        <end position="230"/>
    </location>
</feature>
<feature type="compositionally biased region" description="Acidic residues" evidence="1">
    <location>
        <begin position="87"/>
        <end position="97"/>
    </location>
</feature>
<dbReference type="AlphaFoldDB" id="A0A8T1VK94"/>
<evidence type="ECO:0000313" key="2">
    <source>
        <dbReference type="EMBL" id="KAG7381695.1"/>
    </source>
</evidence>
<sequence length="435" mass="44042">MEMGGVVGTGACVGASVGAGVGASVAVGGAPDELPIGSNVEPELDSGSPTATPPEDPLALVASCDPDTELSKLPSSLPDATKPLPSPEDEAAADADAEADKDATWTSDVLPLSSLAADFPTAALDSEPLPLPLALVAALAPCDSDVESLLPEDKEPLASPVADAENEGVVDDAEADEDTTLVEALALSDAEVESSRLPRPTLPLPEDTEPPEAEAVAVVDALPLSSLAADSSEDDASDRAPEDSVELVAALESSAPDVEPGKLLSTSPLPEDTSPLDADVDEDARDASNELPVSSLASEAEVESESPRSTSSEDPLALVGAFALCEPEAESTRLLEPLEPDVANEAALDVADSSDELPLSADSSDAESEPMSPTKTSPQDPLALVDVLASPDPDVESTRLPRPSSPLSEASPDADAKSSCICCVSVSFEDALVST</sequence>
<accession>A0A8T1VK94</accession>
<organism evidence="2 3">
    <name type="scientific">Phytophthora pseudosyringae</name>
    <dbReference type="NCBI Taxonomy" id="221518"/>
    <lineage>
        <taxon>Eukaryota</taxon>
        <taxon>Sar</taxon>
        <taxon>Stramenopiles</taxon>
        <taxon>Oomycota</taxon>
        <taxon>Peronosporomycetes</taxon>
        <taxon>Peronosporales</taxon>
        <taxon>Peronosporaceae</taxon>
        <taxon>Phytophthora</taxon>
    </lineage>
</organism>
<protein>
    <submittedName>
        <fullName evidence="2">Uncharacterized protein</fullName>
    </submittedName>
</protein>
<gene>
    <name evidence="2" type="ORF">PHYPSEUDO_005742</name>
</gene>
<dbReference type="Proteomes" id="UP000694044">
    <property type="component" value="Unassembled WGS sequence"/>
</dbReference>
<keyword evidence="3" id="KW-1185">Reference proteome</keyword>
<evidence type="ECO:0000256" key="1">
    <source>
        <dbReference type="SAM" id="MobiDB-lite"/>
    </source>
</evidence>
<feature type="region of interest" description="Disordered" evidence="1">
    <location>
        <begin position="23"/>
        <end position="104"/>
    </location>
</feature>
<proteinExistence type="predicted"/>
<feature type="region of interest" description="Disordered" evidence="1">
    <location>
        <begin position="186"/>
        <end position="315"/>
    </location>
</feature>
<feature type="region of interest" description="Disordered" evidence="1">
    <location>
        <begin position="332"/>
        <end position="418"/>
    </location>
</feature>
<name>A0A8T1VK94_9STRA</name>